<dbReference type="Proteomes" id="UP000293398">
    <property type="component" value="Unassembled WGS sequence"/>
</dbReference>
<proteinExistence type="predicted"/>
<reference evidence="1 2" key="1">
    <citation type="submission" date="2019-02" db="EMBL/GenBank/DDBJ databases">
        <title>Genomic Encyclopedia of Type Strains, Phase IV (KMG-IV): sequencing the most valuable type-strain genomes for metagenomic binning, comparative biology and taxonomic classification.</title>
        <authorList>
            <person name="Goeker M."/>
        </authorList>
    </citation>
    <scope>NUCLEOTIDE SEQUENCE [LARGE SCALE GENOMIC DNA]</scope>
    <source>
        <strain evidence="1 2">DSM 23814</strain>
    </source>
</reference>
<name>A0A4Q7V6G6_9BURK</name>
<dbReference type="EMBL" id="SHKO01000004">
    <property type="protein sequence ID" value="RZT92186.1"/>
    <property type="molecule type" value="Genomic_DNA"/>
</dbReference>
<evidence type="ECO:0000313" key="1">
    <source>
        <dbReference type="EMBL" id="RZT92186.1"/>
    </source>
</evidence>
<keyword evidence="2" id="KW-1185">Reference proteome</keyword>
<sequence length="44" mass="4926">MTPNAERLKKYKSKMSQAGSNCCPFMFAYDFIASAISSTERSRA</sequence>
<dbReference type="AlphaFoldDB" id="A0A4Q7V6G6"/>
<organism evidence="1 2">
    <name type="scientific">Advenella incenata</name>
    <dbReference type="NCBI Taxonomy" id="267800"/>
    <lineage>
        <taxon>Bacteria</taxon>
        <taxon>Pseudomonadati</taxon>
        <taxon>Pseudomonadota</taxon>
        <taxon>Betaproteobacteria</taxon>
        <taxon>Burkholderiales</taxon>
        <taxon>Alcaligenaceae</taxon>
    </lineage>
</organism>
<accession>A0A4Q7V6G6</accession>
<evidence type="ECO:0000313" key="2">
    <source>
        <dbReference type="Proteomes" id="UP000293398"/>
    </source>
</evidence>
<protein>
    <submittedName>
        <fullName evidence="1">Uncharacterized protein</fullName>
    </submittedName>
</protein>
<gene>
    <name evidence="1" type="ORF">EV681_4095</name>
</gene>
<comment type="caution">
    <text evidence="1">The sequence shown here is derived from an EMBL/GenBank/DDBJ whole genome shotgun (WGS) entry which is preliminary data.</text>
</comment>